<name>A0A9W6DGE9_9FIRM</name>
<dbReference type="PANTHER" id="PTHR43806">
    <property type="entry name" value="PEPTIDASE S8"/>
    <property type="match status" value="1"/>
</dbReference>
<sequence>MENKKVKIAIVDSGLRKGLIPSDVTNFINLKLNNNGGLIIDENCMDNNGHGTAIYSIVEKVNQFSDITVIKIFDENEYITEDTLIKALEFINENLNINIINLSLGLNICDKYNEFYDICEKLKKKGTIIISAFDNAGCMSYPAVFDNVIGVTSSNICKRVNDFEYFDDEILNIGAKGSIQRVAWVNPKYLMIGGNSFACAHVTVQVAKFMREGVKLYKDILEKFKDIAINSNEFNFIKDEKKVFEIKNAILFPFNKEMHSLIRYENLLEFNIIDIYDIKYSAKINASTQHIMKDRNVKDYKIKNIEDIDWKSFDTLIMGHTVELSDLTKLTKGIIREAISREKNLYIFDDIKELKSIETRKNIFIPRVSKDNVIPNRFGKLFRISKPVIGVFGTSSRQGKFTLQLKLREILLNYGYNIGQIGTEPSALLYGMDYVYPMGYNSSVYIKEFDTIRYLNNCINQLCIEDKDLIIVGSQSGTIPYDTGNLALYNIPQFNFIMGTQPDVVLLCVNFHDDFDYIERTIKFIESSVDCKVISLIVFPMKLKNDWMGMYGGKEEMTFDDFEAKCQLLRKRFNVDIYKLGNEEHMKRLVDLIIQYFSKEY</sequence>
<dbReference type="InterPro" id="IPR050131">
    <property type="entry name" value="Peptidase_S8_subtilisin-like"/>
</dbReference>
<evidence type="ECO:0000313" key="8">
    <source>
        <dbReference type="EMBL" id="GKX30393.1"/>
    </source>
</evidence>
<dbReference type="InterPro" id="IPR000209">
    <property type="entry name" value="Peptidase_S8/S53_dom"/>
</dbReference>
<dbReference type="Pfam" id="PF07755">
    <property type="entry name" value="DUF1611"/>
    <property type="match status" value="1"/>
</dbReference>
<accession>A0A9W6DGE9</accession>
<dbReference type="GO" id="GO:0004252">
    <property type="term" value="F:serine-type endopeptidase activity"/>
    <property type="evidence" value="ECO:0007669"/>
    <property type="project" value="UniProtKB-UniRule"/>
</dbReference>
<dbReference type="Gene3D" id="3.40.50.300">
    <property type="entry name" value="P-loop containing nucleotide triphosphate hydrolases"/>
    <property type="match status" value="1"/>
</dbReference>
<evidence type="ECO:0000256" key="1">
    <source>
        <dbReference type="ARBA" id="ARBA00011073"/>
    </source>
</evidence>
<dbReference type="InterPro" id="IPR036852">
    <property type="entry name" value="Peptidase_S8/S53_dom_sf"/>
</dbReference>
<dbReference type="PROSITE" id="PS51892">
    <property type="entry name" value="SUBTILASE"/>
    <property type="match status" value="1"/>
</dbReference>
<feature type="domain" description="D-glutamate N-acetyltransferase-like C-terminal" evidence="7">
    <location>
        <begin position="382"/>
        <end position="511"/>
    </location>
</feature>
<reference evidence="8" key="1">
    <citation type="submission" date="2022-06" db="EMBL/GenBank/DDBJ databases">
        <title>Vallitalea longa sp. nov., an anaerobic bacterium isolated from marine sediment.</title>
        <authorList>
            <person name="Hirano S."/>
            <person name="Terahara T."/>
            <person name="Mori K."/>
            <person name="Hamada M."/>
            <person name="Matsumoto R."/>
            <person name="Kobayashi T."/>
        </authorList>
    </citation>
    <scope>NUCLEOTIDE SEQUENCE</scope>
    <source>
        <strain evidence="8">SH18-1</strain>
    </source>
</reference>
<dbReference type="Gene3D" id="3.40.50.200">
    <property type="entry name" value="Peptidase S8/S53 domain"/>
    <property type="match status" value="1"/>
</dbReference>
<keyword evidence="3 5" id="KW-0378">Hydrolase</keyword>
<dbReference type="PANTHER" id="PTHR43806:SF11">
    <property type="entry name" value="CEREVISIN-RELATED"/>
    <property type="match status" value="1"/>
</dbReference>
<dbReference type="InterPro" id="IPR035086">
    <property type="entry name" value="DgcN-like_C"/>
</dbReference>
<keyword evidence="4 5" id="KW-0720">Serine protease</keyword>
<dbReference type="InterPro" id="IPR027417">
    <property type="entry name" value="P-loop_NTPase"/>
</dbReference>
<dbReference type="EMBL" id="BRLB01000009">
    <property type="protein sequence ID" value="GKX30393.1"/>
    <property type="molecule type" value="Genomic_DNA"/>
</dbReference>
<dbReference type="Proteomes" id="UP001144256">
    <property type="component" value="Unassembled WGS sequence"/>
</dbReference>
<comment type="caution">
    <text evidence="8">The sequence shown here is derived from an EMBL/GenBank/DDBJ whole genome shotgun (WGS) entry which is preliminary data.</text>
</comment>
<evidence type="ECO:0000256" key="5">
    <source>
        <dbReference type="PROSITE-ProRule" id="PRU01240"/>
    </source>
</evidence>
<gene>
    <name evidence="8" type="ORF">SH1V18_28730</name>
</gene>
<comment type="similarity">
    <text evidence="1 5">Belongs to the peptidase S8 family.</text>
</comment>
<proteinExistence type="inferred from homology"/>
<evidence type="ECO:0000256" key="4">
    <source>
        <dbReference type="ARBA" id="ARBA00022825"/>
    </source>
</evidence>
<evidence type="ECO:0000256" key="3">
    <source>
        <dbReference type="ARBA" id="ARBA00022801"/>
    </source>
</evidence>
<dbReference type="Pfam" id="PF00082">
    <property type="entry name" value="Peptidase_S8"/>
    <property type="match status" value="1"/>
</dbReference>
<protein>
    <recommendedName>
        <fullName evidence="10">DUF1611 domain-containing protein</fullName>
    </recommendedName>
</protein>
<evidence type="ECO:0008006" key="10">
    <source>
        <dbReference type="Google" id="ProtNLM"/>
    </source>
</evidence>
<feature type="domain" description="Peptidase S8/S53" evidence="6">
    <location>
        <begin position="4"/>
        <end position="210"/>
    </location>
</feature>
<organism evidence="8 9">
    <name type="scientific">Vallitalea longa</name>
    <dbReference type="NCBI Taxonomy" id="2936439"/>
    <lineage>
        <taxon>Bacteria</taxon>
        <taxon>Bacillati</taxon>
        <taxon>Bacillota</taxon>
        <taxon>Clostridia</taxon>
        <taxon>Lachnospirales</taxon>
        <taxon>Vallitaleaceae</taxon>
        <taxon>Vallitalea</taxon>
    </lineage>
</organism>
<dbReference type="AlphaFoldDB" id="A0A9W6DGE9"/>
<keyword evidence="9" id="KW-1185">Reference proteome</keyword>
<keyword evidence="2 5" id="KW-0645">Protease</keyword>
<dbReference type="RefSeq" id="WP_281816533.1">
    <property type="nucleotide sequence ID" value="NZ_BRLB01000009.1"/>
</dbReference>
<feature type="active site" description="Charge relay system" evidence="5">
    <location>
        <position position="196"/>
    </location>
</feature>
<dbReference type="GO" id="GO:0006508">
    <property type="term" value="P:proteolysis"/>
    <property type="evidence" value="ECO:0007669"/>
    <property type="project" value="UniProtKB-KW"/>
</dbReference>
<evidence type="ECO:0000259" key="7">
    <source>
        <dbReference type="Pfam" id="PF07755"/>
    </source>
</evidence>
<evidence type="ECO:0000256" key="2">
    <source>
        <dbReference type="ARBA" id="ARBA00022670"/>
    </source>
</evidence>
<feature type="active site" description="Charge relay system" evidence="5">
    <location>
        <position position="12"/>
    </location>
</feature>
<evidence type="ECO:0000259" key="6">
    <source>
        <dbReference type="Pfam" id="PF00082"/>
    </source>
</evidence>
<dbReference type="SUPFAM" id="SSF52743">
    <property type="entry name" value="Subtilisin-like"/>
    <property type="match status" value="1"/>
</dbReference>
<evidence type="ECO:0000313" key="9">
    <source>
        <dbReference type="Proteomes" id="UP001144256"/>
    </source>
</evidence>
<dbReference type="SUPFAM" id="SSF52540">
    <property type="entry name" value="P-loop containing nucleoside triphosphate hydrolases"/>
    <property type="match status" value="1"/>
</dbReference>
<feature type="active site" description="Charge relay system" evidence="5">
    <location>
        <position position="50"/>
    </location>
</feature>